<dbReference type="RefSeq" id="WP_008507130.1">
    <property type="nucleotide sequence ID" value="NZ_CM001403.1"/>
</dbReference>
<evidence type="ECO:0000313" key="2">
    <source>
        <dbReference type="Proteomes" id="UP000002774"/>
    </source>
</evidence>
<protein>
    <submittedName>
        <fullName evidence="1">Uncharacterized protein</fullName>
    </submittedName>
</protein>
<proteinExistence type="predicted"/>
<keyword evidence="2" id="KW-1185">Reference proteome</keyword>
<gene>
    <name evidence="1" type="ORF">Mucpa_2784</name>
</gene>
<dbReference type="AlphaFoldDB" id="H1Y8M4"/>
<accession>H1Y8M4</accession>
<evidence type="ECO:0000313" key="1">
    <source>
        <dbReference type="EMBL" id="EHQ26896.1"/>
    </source>
</evidence>
<name>H1Y8M4_9SPHI</name>
<sequence>MKKKELITSIEVALKEADILKEFSKDYTEDVESAKYVLNLLREVVIKDFENINIRILRAMHDVGMSSYKDFANTKLEGAINKITSILYDEIPGYKDLEPLRMDFGQQNPI</sequence>
<reference evidence="1" key="1">
    <citation type="submission" date="2011-09" db="EMBL/GenBank/DDBJ databases">
        <title>The permanent draft genome of Mucilaginibacter paludis DSM 18603.</title>
        <authorList>
            <consortium name="US DOE Joint Genome Institute (JGI-PGF)"/>
            <person name="Lucas S."/>
            <person name="Han J."/>
            <person name="Lapidus A."/>
            <person name="Bruce D."/>
            <person name="Goodwin L."/>
            <person name="Pitluck S."/>
            <person name="Peters L."/>
            <person name="Kyrpides N."/>
            <person name="Mavromatis K."/>
            <person name="Ivanova N."/>
            <person name="Mikhailova N."/>
            <person name="Held B."/>
            <person name="Detter J.C."/>
            <person name="Tapia R."/>
            <person name="Han C."/>
            <person name="Land M."/>
            <person name="Hauser L."/>
            <person name="Markowitz V."/>
            <person name="Cheng J.-F."/>
            <person name="Hugenholtz P."/>
            <person name="Woyke T."/>
            <person name="Wu D."/>
            <person name="Tindall B."/>
            <person name="Brambilla E."/>
            <person name="Klenk H.-P."/>
            <person name="Eisen J.A."/>
        </authorList>
    </citation>
    <scope>NUCLEOTIDE SEQUENCE [LARGE SCALE GENOMIC DNA]</scope>
    <source>
        <strain evidence="1">DSM 18603</strain>
    </source>
</reference>
<dbReference type="EMBL" id="CM001403">
    <property type="protein sequence ID" value="EHQ26896.1"/>
    <property type="molecule type" value="Genomic_DNA"/>
</dbReference>
<dbReference type="HOGENOM" id="CLU_2168115_0_0_10"/>
<organism evidence="1 2">
    <name type="scientific">Mucilaginibacter paludis DSM 18603</name>
    <dbReference type="NCBI Taxonomy" id="714943"/>
    <lineage>
        <taxon>Bacteria</taxon>
        <taxon>Pseudomonadati</taxon>
        <taxon>Bacteroidota</taxon>
        <taxon>Sphingobacteriia</taxon>
        <taxon>Sphingobacteriales</taxon>
        <taxon>Sphingobacteriaceae</taxon>
        <taxon>Mucilaginibacter</taxon>
    </lineage>
</organism>
<dbReference type="Proteomes" id="UP000002774">
    <property type="component" value="Chromosome"/>
</dbReference>